<dbReference type="RefSeq" id="WP_073264445.1">
    <property type="nucleotide sequence ID" value="NZ_FRBQ01000002.1"/>
</dbReference>
<dbReference type="OrthoDB" id="5241882at2"/>
<feature type="transmembrane region" description="Helical" evidence="1">
    <location>
        <begin position="72"/>
        <end position="97"/>
    </location>
</feature>
<dbReference type="EMBL" id="FRBQ01000002">
    <property type="protein sequence ID" value="SHL74527.1"/>
    <property type="molecule type" value="Genomic_DNA"/>
</dbReference>
<protein>
    <submittedName>
        <fullName evidence="2">Uncharacterized protein</fullName>
    </submittedName>
</protein>
<gene>
    <name evidence="2" type="ORF">SAMN05216288_2350</name>
</gene>
<feature type="transmembrane region" description="Helical" evidence="1">
    <location>
        <begin position="20"/>
        <end position="43"/>
    </location>
</feature>
<keyword evidence="1" id="KW-0472">Membrane</keyword>
<accession>A0A1M7D548</accession>
<evidence type="ECO:0000313" key="3">
    <source>
        <dbReference type="Proteomes" id="UP000184305"/>
    </source>
</evidence>
<reference evidence="3" key="1">
    <citation type="submission" date="2016-11" db="EMBL/GenBank/DDBJ databases">
        <authorList>
            <person name="Varghese N."/>
            <person name="Submissions S."/>
        </authorList>
    </citation>
    <scope>NUCLEOTIDE SEQUENCE [LARGE SCALE GENOMIC DNA]</scope>
    <source>
        <strain evidence="3">CECT 8089</strain>
    </source>
</reference>
<sequence length="105" mass="11590">MIGTTIFCAAQRHMPAVTKWLGWAGLLLGPVLGVMHVTAMLLMPTAYGRPALEQYDVLQRTGNLLAAPLAQYLITIGFALCLLWFSVWGLRLVLIAYSRLAGRFK</sequence>
<name>A0A1M7D548_9GAMM</name>
<keyword evidence="3" id="KW-1185">Reference proteome</keyword>
<organism evidence="2 3">
    <name type="scientific">Phytopseudomonas punonensis</name>
    <dbReference type="NCBI Taxonomy" id="1220495"/>
    <lineage>
        <taxon>Bacteria</taxon>
        <taxon>Pseudomonadati</taxon>
        <taxon>Pseudomonadota</taxon>
        <taxon>Gammaproteobacteria</taxon>
        <taxon>Pseudomonadales</taxon>
        <taxon>Pseudomonadaceae</taxon>
        <taxon>Phytopseudomonas</taxon>
    </lineage>
</organism>
<proteinExistence type="predicted"/>
<keyword evidence="1" id="KW-0812">Transmembrane</keyword>
<dbReference type="Proteomes" id="UP000184305">
    <property type="component" value="Unassembled WGS sequence"/>
</dbReference>
<evidence type="ECO:0000256" key="1">
    <source>
        <dbReference type="SAM" id="Phobius"/>
    </source>
</evidence>
<keyword evidence="1" id="KW-1133">Transmembrane helix</keyword>
<dbReference type="AlphaFoldDB" id="A0A1M7D548"/>
<evidence type="ECO:0000313" key="2">
    <source>
        <dbReference type="EMBL" id="SHL74527.1"/>
    </source>
</evidence>